<dbReference type="Pfam" id="PF01256">
    <property type="entry name" value="Carb_kinase"/>
    <property type="match status" value="1"/>
</dbReference>
<comment type="cofactor">
    <cofactor evidence="18 19">
        <name>K(+)</name>
        <dbReference type="ChEBI" id="CHEBI:29103"/>
    </cofactor>
    <text evidence="18 19">Binds 1 potassium ion per subunit.</text>
</comment>
<comment type="similarity">
    <text evidence="17">Belongs to the NnrD/CARKD family.</text>
</comment>
<evidence type="ECO:0000256" key="15">
    <source>
        <dbReference type="ARBA" id="ARBA00048238"/>
    </source>
</evidence>
<dbReference type="GO" id="GO:0046496">
    <property type="term" value="P:nicotinamide nucleotide metabolic process"/>
    <property type="evidence" value="ECO:0007669"/>
    <property type="project" value="UniProtKB-UniRule"/>
</dbReference>
<comment type="function">
    <text evidence="14 19">Bifunctional enzyme that catalyzes the epimerization of the S- and R-forms of NAD(P)HX and the dehydration of the S-form of NAD(P)HX at the expense of ADP, which is converted to AMP. This allows the repair of both epimers of NAD(P)HX, a damaged form of NAD(P)H that is a result of enzymatic or heat-dependent hydration.</text>
</comment>
<dbReference type="GO" id="GO:0052856">
    <property type="term" value="F:NAD(P)HX epimerase activity"/>
    <property type="evidence" value="ECO:0007669"/>
    <property type="project" value="UniProtKB-UniRule"/>
</dbReference>
<evidence type="ECO:0000313" key="22">
    <source>
        <dbReference type="EMBL" id="SDJ68036.1"/>
    </source>
</evidence>
<evidence type="ECO:0000256" key="10">
    <source>
        <dbReference type="ARBA" id="ARBA00023027"/>
    </source>
</evidence>
<dbReference type="GO" id="GO:0046872">
    <property type="term" value="F:metal ion binding"/>
    <property type="evidence" value="ECO:0007669"/>
    <property type="project" value="UniProtKB-UniRule"/>
</dbReference>
<feature type="domain" description="YjeF C-terminal" evidence="20">
    <location>
        <begin position="219"/>
        <end position="498"/>
    </location>
</feature>
<comment type="similarity">
    <text evidence="3 19">In the N-terminal section; belongs to the NnrE/AIBP family.</text>
</comment>
<dbReference type="InterPro" id="IPR017953">
    <property type="entry name" value="Carbohydrate_kinase_pred_CS"/>
</dbReference>
<evidence type="ECO:0000256" key="7">
    <source>
        <dbReference type="ARBA" id="ARBA00022840"/>
    </source>
</evidence>
<evidence type="ECO:0000256" key="14">
    <source>
        <dbReference type="ARBA" id="ARBA00025153"/>
    </source>
</evidence>
<evidence type="ECO:0000256" key="13">
    <source>
        <dbReference type="ARBA" id="ARBA00023268"/>
    </source>
</evidence>
<gene>
    <name evidence="18" type="primary">nnrE</name>
    <name evidence="17" type="synonym">nnrD</name>
    <name evidence="22" type="ORF">SAMN04490247_2818</name>
</gene>
<keyword evidence="7 17" id="KW-0067">ATP-binding</keyword>
<feature type="domain" description="YjeF N-terminal" evidence="21">
    <location>
        <begin position="9"/>
        <end position="211"/>
    </location>
</feature>
<keyword evidence="11 18" id="KW-0413">Isomerase</keyword>
<keyword evidence="23" id="KW-1185">Reference proteome</keyword>
<dbReference type="InterPro" id="IPR036652">
    <property type="entry name" value="YjeF_N_dom_sf"/>
</dbReference>
<keyword evidence="10 17" id="KW-0520">NAD</keyword>
<organism evidence="22 23">
    <name type="scientific">Salimicrobium halophilum</name>
    <dbReference type="NCBI Taxonomy" id="86666"/>
    <lineage>
        <taxon>Bacteria</taxon>
        <taxon>Bacillati</taxon>
        <taxon>Bacillota</taxon>
        <taxon>Bacilli</taxon>
        <taxon>Bacillales</taxon>
        <taxon>Bacillaceae</taxon>
        <taxon>Salimicrobium</taxon>
    </lineage>
</organism>
<dbReference type="GO" id="GO:0005524">
    <property type="term" value="F:ATP binding"/>
    <property type="evidence" value="ECO:0007669"/>
    <property type="project" value="UniProtKB-UniRule"/>
</dbReference>
<evidence type="ECO:0000259" key="21">
    <source>
        <dbReference type="PROSITE" id="PS51385"/>
    </source>
</evidence>
<dbReference type="GO" id="GO:0110051">
    <property type="term" value="P:metabolite repair"/>
    <property type="evidence" value="ECO:0007669"/>
    <property type="project" value="TreeGrafter"/>
</dbReference>
<dbReference type="STRING" id="86666.SAMN04490247_2818"/>
<dbReference type="PANTHER" id="PTHR12592:SF0">
    <property type="entry name" value="ATP-DEPENDENT (S)-NAD(P)H-HYDRATE DEHYDRATASE"/>
    <property type="match status" value="1"/>
</dbReference>
<feature type="binding site" evidence="18">
    <location>
        <position position="154"/>
    </location>
    <ligand>
        <name>(6S)-NADPHX</name>
        <dbReference type="ChEBI" id="CHEBI:64076"/>
    </ligand>
</feature>
<evidence type="ECO:0000256" key="9">
    <source>
        <dbReference type="ARBA" id="ARBA00022958"/>
    </source>
</evidence>
<dbReference type="InterPro" id="IPR000631">
    <property type="entry name" value="CARKD"/>
</dbReference>
<dbReference type="InterPro" id="IPR029056">
    <property type="entry name" value="Ribokinase-like"/>
</dbReference>
<comment type="similarity">
    <text evidence="18">Belongs to the NnrE/AIBP family.</text>
</comment>
<dbReference type="AlphaFoldDB" id="A0A1G8VPM1"/>
<evidence type="ECO:0000256" key="19">
    <source>
        <dbReference type="PIRNR" id="PIRNR017184"/>
    </source>
</evidence>
<evidence type="ECO:0000256" key="18">
    <source>
        <dbReference type="HAMAP-Rule" id="MF_01966"/>
    </source>
</evidence>
<dbReference type="PIRSF" id="PIRSF017184">
    <property type="entry name" value="Nnr"/>
    <property type="match status" value="1"/>
</dbReference>
<evidence type="ECO:0000256" key="16">
    <source>
        <dbReference type="ARBA" id="ARBA00049209"/>
    </source>
</evidence>
<feature type="binding site" evidence="18">
    <location>
        <position position="121"/>
    </location>
    <ligand>
        <name>K(+)</name>
        <dbReference type="ChEBI" id="CHEBI:29103"/>
    </ligand>
</feature>
<dbReference type="EC" id="4.2.1.136" evidence="19"/>
<comment type="similarity">
    <text evidence="4 19">In the C-terminal section; belongs to the NnrD/CARKD family.</text>
</comment>
<sequence>MQVVRAEEMYEWDRKAIEAYGREGHILMENAGRTIAEQVLRDFSGEEKFLVLIGGGNNGGDGFVLARILRDKGKSVTAIQVVPDEKIKGDAQYHKEIYEQSGYVLDSLSEEDWDRNTVVIDAMLGIGVDGPLRPPFDELVEKVNASYLAKVSVDIPSGLPADEGAEDFQAVQADITYIVQAPKQSLYLDDTRGFYGEWRILDIGLPPAASPETGCRVWSEEAVRESYPAIPASAHKGTRGKGLVIGGGHMMPGALIMAAKASIRAGAGLTTAATVPAIVPSIAPSLPELMFTGVTETDGVITDIDAGILGGKDGVAVGVGMGRDPRSQSVVETLLTGTEGRLLIDADGLYHLKDLLSSLKEREGETVLTPHIGEMARLCDKEIAEVKRNPFSLSKSFAREYGVSLVLKGPATIITTPGGEQVVETSGNEGLSKGGSGDVLTGILLTTMMQHSSMKEALSNGCFLHGRTAELVIERTRTVYDIVPTDLIDHLSLTFRTME</sequence>
<feature type="binding site" evidence="17">
    <location>
        <begin position="408"/>
        <end position="412"/>
    </location>
    <ligand>
        <name>AMP</name>
        <dbReference type="ChEBI" id="CHEBI:456215"/>
    </ligand>
</feature>
<evidence type="ECO:0000256" key="11">
    <source>
        <dbReference type="ARBA" id="ARBA00023235"/>
    </source>
</evidence>
<feature type="binding site" evidence="18">
    <location>
        <position position="58"/>
    </location>
    <ligand>
        <name>K(+)</name>
        <dbReference type="ChEBI" id="CHEBI:29103"/>
    </ligand>
</feature>
<comment type="catalytic activity">
    <reaction evidence="16 17 19">
        <text>(6S)-NADPHX + ADP = AMP + phosphate + NADPH + H(+)</text>
        <dbReference type="Rhea" id="RHEA:32235"/>
        <dbReference type="ChEBI" id="CHEBI:15378"/>
        <dbReference type="ChEBI" id="CHEBI:43474"/>
        <dbReference type="ChEBI" id="CHEBI:57783"/>
        <dbReference type="ChEBI" id="CHEBI:64076"/>
        <dbReference type="ChEBI" id="CHEBI:456215"/>
        <dbReference type="ChEBI" id="CHEBI:456216"/>
        <dbReference type="EC" id="4.2.1.136"/>
    </reaction>
</comment>
<dbReference type="Gene3D" id="3.40.1190.20">
    <property type="match status" value="1"/>
</dbReference>
<evidence type="ECO:0000259" key="20">
    <source>
        <dbReference type="PROSITE" id="PS51383"/>
    </source>
</evidence>
<evidence type="ECO:0000256" key="6">
    <source>
        <dbReference type="ARBA" id="ARBA00022741"/>
    </source>
</evidence>
<evidence type="ECO:0000256" key="1">
    <source>
        <dbReference type="ARBA" id="ARBA00000013"/>
    </source>
</evidence>
<comment type="function">
    <text evidence="17">Catalyzes the dehydration of the S-form of NAD(P)HX at the expense of ADP, which is converted to AMP. Together with NAD(P)HX epimerase, which catalyzes the epimerization of the S- and R-forms, the enzyme allows the repair of both epimers of NAD(P)HX, a damaged form of NAD(P)H that is a result of enzymatic or heat-dependent hydration.</text>
</comment>
<dbReference type="PROSITE" id="PS51383">
    <property type="entry name" value="YJEF_C_3"/>
    <property type="match status" value="1"/>
</dbReference>
<evidence type="ECO:0000313" key="23">
    <source>
        <dbReference type="Proteomes" id="UP000199225"/>
    </source>
</evidence>
<keyword evidence="13" id="KW-0511">Multifunctional enzyme</keyword>
<keyword evidence="9 18" id="KW-0630">Potassium</keyword>
<feature type="binding site" evidence="18">
    <location>
        <begin position="125"/>
        <end position="131"/>
    </location>
    <ligand>
        <name>(6S)-NADPHX</name>
        <dbReference type="ChEBI" id="CHEBI:64076"/>
    </ligand>
</feature>
<dbReference type="NCBIfam" id="TIGR00197">
    <property type="entry name" value="yjeF_nterm"/>
    <property type="match status" value="1"/>
</dbReference>
<dbReference type="PROSITE" id="PS51385">
    <property type="entry name" value="YJEF_N"/>
    <property type="match status" value="1"/>
</dbReference>
<evidence type="ECO:0000256" key="5">
    <source>
        <dbReference type="ARBA" id="ARBA00022723"/>
    </source>
</evidence>
<comment type="subunit">
    <text evidence="17">Homotetramer.</text>
</comment>
<protein>
    <recommendedName>
        <fullName evidence="19">Bifunctional NAD(P)H-hydrate repair enzyme</fullName>
    </recommendedName>
    <alternativeName>
        <fullName evidence="19">Nicotinamide nucleotide repair protein</fullName>
    </alternativeName>
    <domain>
        <recommendedName>
            <fullName evidence="19">ADP-dependent (S)-NAD(P)H-hydrate dehydratase</fullName>
            <ecNumber evidence="19">4.2.1.136</ecNumber>
        </recommendedName>
        <alternativeName>
            <fullName evidence="19">ADP-dependent NAD(P)HX dehydratase</fullName>
        </alternativeName>
    </domain>
    <domain>
        <recommendedName>
            <fullName evidence="19">NAD(P)H-hydrate epimerase</fullName>
            <ecNumber evidence="19">5.1.99.6</ecNumber>
        </recommendedName>
    </domain>
</protein>
<dbReference type="InterPro" id="IPR004443">
    <property type="entry name" value="YjeF_N_dom"/>
</dbReference>
<dbReference type="PROSITE" id="PS01050">
    <property type="entry name" value="YJEF_C_2"/>
    <property type="match status" value="1"/>
</dbReference>
<proteinExistence type="inferred from homology"/>
<dbReference type="CDD" id="cd01171">
    <property type="entry name" value="YXKO-related"/>
    <property type="match status" value="1"/>
</dbReference>
<feature type="binding site" evidence="18">
    <location>
        <position position="157"/>
    </location>
    <ligand>
        <name>K(+)</name>
        <dbReference type="ChEBI" id="CHEBI:29103"/>
    </ligand>
</feature>
<comment type="catalytic activity">
    <reaction evidence="1 18 19">
        <text>(6R)-NADHX = (6S)-NADHX</text>
        <dbReference type="Rhea" id="RHEA:32215"/>
        <dbReference type="ChEBI" id="CHEBI:64074"/>
        <dbReference type="ChEBI" id="CHEBI:64075"/>
        <dbReference type="EC" id="5.1.99.6"/>
    </reaction>
</comment>
<dbReference type="EMBL" id="FNEV01000010">
    <property type="protein sequence ID" value="SDJ68036.1"/>
    <property type="molecule type" value="Genomic_DNA"/>
</dbReference>
<evidence type="ECO:0000256" key="12">
    <source>
        <dbReference type="ARBA" id="ARBA00023239"/>
    </source>
</evidence>
<dbReference type="GO" id="GO:0052855">
    <property type="term" value="F:ADP-dependent NAD(P)H-hydrate dehydratase activity"/>
    <property type="evidence" value="ECO:0007669"/>
    <property type="project" value="UniProtKB-UniRule"/>
</dbReference>
<feature type="binding site" evidence="18">
    <location>
        <begin position="57"/>
        <end position="61"/>
    </location>
    <ligand>
        <name>(6S)-NADPHX</name>
        <dbReference type="ChEBI" id="CHEBI:64076"/>
    </ligand>
</feature>
<comment type="caution">
    <text evidence="18">Lacks conserved residue(s) required for the propagation of feature annotation.</text>
</comment>
<dbReference type="NCBIfam" id="TIGR00196">
    <property type="entry name" value="yjeF_cterm"/>
    <property type="match status" value="1"/>
</dbReference>
<accession>A0A1G8VPM1</accession>
<name>A0A1G8VPM1_9BACI</name>
<feature type="binding site" evidence="17">
    <location>
        <position position="254"/>
    </location>
    <ligand>
        <name>(6S)-NADPHX</name>
        <dbReference type="ChEBI" id="CHEBI:64076"/>
    </ligand>
</feature>
<keyword evidence="12 17" id="KW-0456">Lyase</keyword>
<reference evidence="23" key="1">
    <citation type="submission" date="2016-10" db="EMBL/GenBank/DDBJ databases">
        <authorList>
            <person name="Varghese N."/>
            <person name="Submissions S."/>
        </authorList>
    </citation>
    <scope>NUCLEOTIDE SEQUENCE [LARGE SCALE GENOMIC DNA]</scope>
    <source>
        <strain evidence="23">DSM 4771</strain>
    </source>
</reference>
<evidence type="ECO:0000256" key="8">
    <source>
        <dbReference type="ARBA" id="ARBA00022857"/>
    </source>
</evidence>
<dbReference type="SUPFAM" id="SSF64153">
    <property type="entry name" value="YjeF N-terminal domain-like"/>
    <property type="match status" value="1"/>
</dbReference>
<dbReference type="Proteomes" id="UP000199225">
    <property type="component" value="Unassembled WGS sequence"/>
</dbReference>
<dbReference type="HAMAP" id="MF_01965">
    <property type="entry name" value="NADHX_dehydratase"/>
    <property type="match status" value="1"/>
</dbReference>
<keyword evidence="8 17" id="KW-0521">NADP</keyword>
<feature type="binding site" evidence="17">
    <location>
        <position position="371"/>
    </location>
    <ligand>
        <name>(6S)-NADPHX</name>
        <dbReference type="ChEBI" id="CHEBI:64076"/>
    </ligand>
</feature>
<comment type="catalytic activity">
    <reaction evidence="15 17 19">
        <text>(6S)-NADHX + ADP = AMP + phosphate + NADH + H(+)</text>
        <dbReference type="Rhea" id="RHEA:32223"/>
        <dbReference type="ChEBI" id="CHEBI:15378"/>
        <dbReference type="ChEBI" id="CHEBI:43474"/>
        <dbReference type="ChEBI" id="CHEBI:57945"/>
        <dbReference type="ChEBI" id="CHEBI:64074"/>
        <dbReference type="ChEBI" id="CHEBI:456215"/>
        <dbReference type="ChEBI" id="CHEBI:456216"/>
        <dbReference type="EC" id="4.2.1.136"/>
    </reaction>
</comment>
<feature type="binding site" evidence="17">
    <location>
        <position position="320"/>
    </location>
    <ligand>
        <name>(6S)-NADPHX</name>
        <dbReference type="ChEBI" id="CHEBI:64076"/>
    </ligand>
</feature>
<dbReference type="Gene3D" id="3.40.50.10260">
    <property type="entry name" value="YjeF N-terminal domain"/>
    <property type="match status" value="1"/>
</dbReference>
<keyword evidence="5 18" id="KW-0479">Metal-binding</keyword>
<dbReference type="EC" id="5.1.99.6" evidence="19"/>
<dbReference type="SUPFAM" id="SSF53613">
    <property type="entry name" value="Ribokinase-like"/>
    <property type="match status" value="1"/>
</dbReference>
<evidence type="ECO:0000256" key="17">
    <source>
        <dbReference type="HAMAP-Rule" id="MF_01965"/>
    </source>
</evidence>
<feature type="binding site" evidence="17">
    <location>
        <position position="437"/>
    </location>
    <ligand>
        <name>AMP</name>
        <dbReference type="ChEBI" id="CHEBI:456215"/>
    </ligand>
</feature>
<dbReference type="RefSeq" id="WP_176757532.1">
    <property type="nucleotide sequence ID" value="NZ_FNEV01000010.1"/>
</dbReference>
<dbReference type="InterPro" id="IPR030677">
    <property type="entry name" value="Nnr"/>
</dbReference>
<comment type="function">
    <text evidence="18">Catalyzes the epimerization of the S- and R-forms of NAD(P)HX, a damaged form of NAD(P)H that is a result of enzymatic or heat-dependent hydration. This is a prerequisite for the S-specific NAD(P)H-hydrate dehydratase to allow the repair of both epimers of NAD(P)HX.</text>
</comment>
<dbReference type="PANTHER" id="PTHR12592">
    <property type="entry name" value="ATP-DEPENDENT (S)-NAD(P)H-HYDRATE DEHYDRATASE FAMILY MEMBER"/>
    <property type="match status" value="1"/>
</dbReference>
<comment type="catalytic activity">
    <reaction evidence="2 18 19">
        <text>(6R)-NADPHX = (6S)-NADPHX</text>
        <dbReference type="Rhea" id="RHEA:32227"/>
        <dbReference type="ChEBI" id="CHEBI:64076"/>
        <dbReference type="ChEBI" id="CHEBI:64077"/>
        <dbReference type="EC" id="5.1.99.6"/>
    </reaction>
</comment>
<evidence type="ECO:0000256" key="4">
    <source>
        <dbReference type="ARBA" id="ARBA00009524"/>
    </source>
</evidence>
<keyword evidence="6 17" id="KW-0547">Nucleotide-binding</keyword>
<feature type="binding site" evidence="17">
    <location>
        <position position="438"/>
    </location>
    <ligand>
        <name>(6S)-NADPHX</name>
        <dbReference type="ChEBI" id="CHEBI:64076"/>
    </ligand>
</feature>
<evidence type="ECO:0000256" key="3">
    <source>
        <dbReference type="ARBA" id="ARBA00006001"/>
    </source>
</evidence>
<dbReference type="HAMAP" id="MF_01966">
    <property type="entry name" value="NADHX_epimerase"/>
    <property type="match status" value="1"/>
</dbReference>
<comment type="cofactor">
    <cofactor evidence="17">
        <name>Mg(2+)</name>
        <dbReference type="ChEBI" id="CHEBI:18420"/>
    </cofactor>
</comment>
<evidence type="ECO:0000256" key="2">
    <source>
        <dbReference type="ARBA" id="ARBA00000909"/>
    </source>
</evidence>
<dbReference type="Pfam" id="PF03853">
    <property type="entry name" value="YjeF_N"/>
    <property type="match status" value="1"/>
</dbReference>